<name>A0ABX0K9L7_9PROT</name>
<dbReference type="Proteomes" id="UP000615326">
    <property type="component" value="Unassembled WGS sequence"/>
</dbReference>
<feature type="region of interest" description="Disordered" evidence="1">
    <location>
        <begin position="1"/>
        <end position="67"/>
    </location>
</feature>
<evidence type="ECO:0000313" key="2">
    <source>
        <dbReference type="EMBL" id="NHO33115.1"/>
    </source>
</evidence>
<feature type="compositionally biased region" description="Basic and acidic residues" evidence="1">
    <location>
        <begin position="1"/>
        <end position="22"/>
    </location>
</feature>
<reference evidence="2 3" key="1">
    <citation type="journal article" date="2020" name="Int. J. Syst. Evol. Microbiol.">
        <title>Novel acetic acid bacteria from cider fermentations: Acetobacter conturbans sp. nov. and Acetobacter fallax sp. nov.</title>
        <authorList>
            <person name="Sombolestani A.S."/>
            <person name="Cleenwerck I."/>
            <person name="Cnockaert M."/>
            <person name="Borremans W."/>
            <person name="Wieme A.D."/>
            <person name="De Vuyst L."/>
            <person name="Vandamme P."/>
        </authorList>
    </citation>
    <scope>NUCLEOTIDE SEQUENCE [LARGE SCALE GENOMIC DNA]</scope>
    <source>
        <strain evidence="2 3">LMG 1637</strain>
    </source>
</reference>
<sequence>MDNSTEHEVTGSDMNHRLRDVDPLLVTPNEPLPARYPPESALDDLAPGQHPEAGSLSERRMILRTKS</sequence>
<comment type="caution">
    <text evidence="2">The sequence shown here is derived from an EMBL/GenBank/DDBJ whole genome shotgun (WGS) entry which is preliminary data.</text>
</comment>
<gene>
    <name evidence="2" type="ORF">GOB84_11200</name>
</gene>
<organism evidence="2 3">
    <name type="scientific">Acetobacter fallax</name>
    <dbReference type="NCBI Taxonomy" id="1737473"/>
    <lineage>
        <taxon>Bacteria</taxon>
        <taxon>Pseudomonadati</taxon>
        <taxon>Pseudomonadota</taxon>
        <taxon>Alphaproteobacteria</taxon>
        <taxon>Acetobacterales</taxon>
        <taxon>Acetobacteraceae</taxon>
        <taxon>Acetobacter</taxon>
    </lineage>
</organism>
<evidence type="ECO:0000313" key="3">
    <source>
        <dbReference type="Proteomes" id="UP000615326"/>
    </source>
</evidence>
<dbReference type="EMBL" id="WOSW01000021">
    <property type="protein sequence ID" value="NHO33115.1"/>
    <property type="molecule type" value="Genomic_DNA"/>
</dbReference>
<proteinExistence type="predicted"/>
<keyword evidence="3" id="KW-1185">Reference proteome</keyword>
<protein>
    <submittedName>
        <fullName evidence="2">Uncharacterized protein</fullName>
    </submittedName>
</protein>
<accession>A0ABX0K9L7</accession>
<evidence type="ECO:0000256" key="1">
    <source>
        <dbReference type="SAM" id="MobiDB-lite"/>
    </source>
</evidence>